<gene>
    <name evidence="1" type="ORF">METZ01_LOCUS299388</name>
</gene>
<accession>A0A382MC64</accession>
<reference evidence="1" key="1">
    <citation type="submission" date="2018-05" db="EMBL/GenBank/DDBJ databases">
        <authorList>
            <person name="Lanie J.A."/>
            <person name="Ng W.-L."/>
            <person name="Kazmierczak K.M."/>
            <person name="Andrzejewski T.M."/>
            <person name="Davidsen T.M."/>
            <person name="Wayne K.J."/>
            <person name="Tettelin H."/>
            <person name="Glass J.I."/>
            <person name="Rusch D."/>
            <person name="Podicherti R."/>
            <person name="Tsui H.-C.T."/>
            <person name="Winkler M.E."/>
        </authorList>
    </citation>
    <scope>NUCLEOTIDE SEQUENCE</scope>
</reference>
<feature type="non-terminal residue" evidence="1">
    <location>
        <position position="48"/>
    </location>
</feature>
<name>A0A382MC64_9ZZZZ</name>
<sequence length="48" mass="5250">MKKPSMRPHHAIIGLGVLIALFTALSGVAASVFKFHDDSPITREVFEN</sequence>
<proteinExistence type="predicted"/>
<dbReference type="AlphaFoldDB" id="A0A382MC64"/>
<evidence type="ECO:0000313" key="1">
    <source>
        <dbReference type="EMBL" id="SVC46534.1"/>
    </source>
</evidence>
<dbReference type="EMBL" id="UINC01092715">
    <property type="protein sequence ID" value="SVC46534.1"/>
    <property type="molecule type" value="Genomic_DNA"/>
</dbReference>
<protein>
    <submittedName>
        <fullName evidence="1">Uncharacterized protein</fullName>
    </submittedName>
</protein>
<organism evidence="1">
    <name type="scientific">marine metagenome</name>
    <dbReference type="NCBI Taxonomy" id="408172"/>
    <lineage>
        <taxon>unclassified sequences</taxon>
        <taxon>metagenomes</taxon>
        <taxon>ecological metagenomes</taxon>
    </lineage>
</organism>